<reference evidence="3 4" key="1">
    <citation type="journal article" date="2015" name="Geomicrobiol. J.">
        <title>Caldisalinibacter kiritimatiensis gen. nov., sp. nov., a moderately thermohalophilic thiosulfate-reducing bacterium from a hypersaline microbial mat.</title>
        <authorList>
            <person name="Ben Hania W."/>
            <person name="Joseph M."/>
            <person name="Fiebig A."/>
            <person name="Bunk B."/>
            <person name="Klenk H.-P."/>
            <person name="Fardeau M.-L."/>
            <person name="Spring S."/>
        </authorList>
    </citation>
    <scope>NUCLEOTIDE SEQUENCE [LARGE SCALE GENOMIC DNA]</scope>
    <source>
        <strain evidence="3 4">L21-TH-D2</strain>
    </source>
</reference>
<keyword evidence="4" id="KW-1185">Reference proteome</keyword>
<comment type="caution">
    <text evidence="3">The sequence shown here is derived from an EMBL/GenBank/DDBJ whole genome shotgun (WGS) entry which is preliminary data.</text>
</comment>
<dbReference type="SUPFAM" id="SSF53955">
    <property type="entry name" value="Lysozyme-like"/>
    <property type="match status" value="1"/>
</dbReference>
<dbReference type="InterPro" id="IPR008258">
    <property type="entry name" value="Transglycosylase_SLT_dom_1"/>
</dbReference>
<evidence type="ECO:0000256" key="1">
    <source>
        <dbReference type="SAM" id="Phobius"/>
    </source>
</evidence>
<evidence type="ECO:0000313" key="3">
    <source>
        <dbReference type="EMBL" id="EOC99599.1"/>
    </source>
</evidence>
<dbReference type="PANTHER" id="PTHR37423:SF2">
    <property type="entry name" value="MEMBRANE-BOUND LYTIC MUREIN TRANSGLYCOSYLASE C"/>
    <property type="match status" value="1"/>
</dbReference>
<sequence>MDVILKFKIFIIFVLIAALIIVSILFYIIVDMHMISKETSKLASDNINLIDYNYNSITETINNIKNINKYINDPLLPNKISQVNKLKKYIDINNKEDLEKVSEIVNSTPLDLITSSIIVSYCNKLDIPLSLMLALIEHESNFKQYEVGKNFDRGYCQLIPETEKWLAQNYGYILDLKYDKNNIYNPEYNIGLGAIYLYILKNAYGDNYHKILSEYNRGVYNLKKYYDKHGTYVTSYSRSILTKERRYQHINE</sequence>
<dbReference type="CDD" id="cd00254">
    <property type="entry name" value="LT-like"/>
    <property type="match status" value="1"/>
</dbReference>
<keyword evidence="1" id="KW-0472">Membrane</keyword>
<organism evidence="3 4">
    <name type="scientific">Caldisalinibacter kiritimatiensis</name>
    <dbReference type="NCBI Taxonomy" id="1304284"/>
    <lineage>
        <taxon>Bacteria</taxon>
        <taxon>Bacillati</taxon>
        <taxon>Bacillota</taxon>
        <taxon>Tissierellia</taxon>
        <taxon>Tissierellales</taxon>
        <taxon>Thermohalobacteraceae</taxon>
        <taxon>Caldisalinibacter</taxon>
    </lineage>
</organism>
<dbReference type="Proteomes" id="UP000013378">
    <property type="component" value="Unassembled WGS sequence"/>
</dbReference>
<dbReference type="OrthoDB" id="9815002at2"/>
<dbReference type="RefSeq" id="WP_006316701.1">
    <property type="nucleotide sequence ID" value="NZ_ARZA01000262.1"/>
</dbReference>
<evidence type="ECO:0000313" key="4">
    <source>
        <dbReference type="Proteomes" id="UP000013378"/>
    </source>
</evidence>
<dbReference type="InterPro" id="IPR023346">
    <property type="entry name" value="Lysozyme-like_dom_sf"/>
</dbReference>
<dbReference type="STRING" id="1304284.L21TH_2372"/>
<feature type="domain" description="Transglycosylase SLT" evidence="2">
    <location>
        <begin position="123"/>
        <end position="230"/>
    </location>
</feature>
<feature type="transmembrane region" description="Helical" evidence="1">
    <location>
        <begin position="7"/>
        <end position="30"/>
    </location>
</feature>
<protein>
    <recommendedName>
        <fullName evidence="2">Transglycosylase SLT domain-containing protein</fullName>
    </recommendedName>
</protein>
<evidence type="ECO:0000259" key="2">
    <source>
        <dbReference type="Pfam" id="PF01464"/>
    </source>
</evidence>
<proteinExistence type="predicted"/>
<dbReference type="AlphaFoldDB" id="R1CBB1"/>
<dbReference type="eggNOG" id="COG0741">
    <property type="taxonomic scope" value="Bacteria"/>
</dbReference>
<dbReference type="PANTHER" id="PTHR37423">
    <property type="entry name" value="SOLUBLE LYTIC MUREIN TRANSGLYCOSYLASE-RELATED"/>
    <property type="match status" value="1"/>
</dbReference>
<dbReference type="Gene3D" id="1.10.530.10">
    <property type="match status" value="1"/>
</dbReference>
<name>R1CBB1_9FIRM</name>
<dbReference type="Pfam" id="PF01464">
    <property type="entry name" value="SLT"/>
    <property type="match status" value="1"/>
</dbReference>
<keyword evidence="1" id="KW-1133">Transmembrane helix</keyword>
<gene>
    <name evidence="3" type="ORF">L21TH_2372</name>
</gene>
<accession>R1CBB1</accession>
<keyword evidence="1" id="KW-0812">Transmembrane</keyword>
<dbReference type="EMBL" id="ARZA01000262">
    <property type="protein sequence ID" value="EOC99599.1"/>
    <property type="molecule type" value="Genomic_DNA"/>
</dbReference>